<dbReference type="EMBL" id="FOSP01000014">
    <property type="protein sequence ID" value="SFK75089.1"/>
    <property type="molecule type" value="Genomic_DNA"/>
</dbReference>
<evidence type="ECO:0008006" key="4">
    <source>
        <dbReference type="Google" id="ProtNLM"/>
    </source>
</evidence>
<keyword evidence="3" id="KW-1185">Reference proteome</keyword>
<keyword evidence="1" id="KW-0812">Transmembrane</keyword>
<gene>
    <name evidence="2" type="ORF">SAMN05216302_101459</name>
</gene>
<accession>A0A1I4C445</accession>
<evidence type="ECO:0000313" key="3">
    <source>
        <dbReference type="Proteomes" id="UP000199533"/>
    </source>
</evidence>
<name>A0A1I4C445_9PROT</name>
<proteinExistence type="predicted"/>
<dbReference type="RefSeq" id="WP_090699739.1">
    <property type="nucleotide sequence ID" value="NZ_FOSP01000014.1"/>
</dbReference>
<sequence>MKEKEQLIGEIRYAIRLTQRTARLYRRVQTFGIFMSIIGGSAAIASIADNMPTWIAAIGAIFLTFAGAMLIAVRPADKAAQNEADARRYQLLMSHSTGMDAEQLYHALEETRIGDTSEIETLRNIAYNDVVIEINRPDALMELSMLQKILRTLA</sequence>
<feature type="transmembrane region" description="Helical" evidence="1">
    <location>
        <begin position="28"/>
        <end position="48"/>
    </location>
</feature>
<organism evidence="2 3">
    <name type="scientific">Nitrosomonas aestuarii</name>
    <dbReference type="NCBI Taxonomy" id="52441"/>
    <lineage>
        <taxon>Bacteria</taxon>
        <taxon>Pseudomonadati</taxon>
        <taxon>Pseudomonadota</taxon>
        <taxon>Betaproteobacteria</taxon>
        <taxon>Nitrosomonadales</taxon>
        <taxon>Nitrosomonadaceae</taxon>
        <taxon>Nitrosomonas</taxon>
    </lineage>
</organism>
<dbReference type="OrthoDB" id="8781143at2"/>
<dbReference type="STRING" id="52441.SAMN05216302_101459"/>
<keyword evidence="1" id="KW-1133">Transmembrane helix</keyword>
<protein>
    <recommendedName>
        <fullName evidence="4">SMODS and SLOG-associating 2TM effector domain-containing protein</fullName>
    </recommendedName>
</protein>
<dbReference type="Proteomes" id="UP000199533">
    <property type="component" value="Unassembled WGS sequence"/>
</dbReference>
<reference evidence="3" key="1">
    <citation type="submission" date="2016-10" db="EMBL/GenBank/DDBJ databases">
        <authorList>
            <person name="Varghese N."/>
            <person name="Submissions S."/>
        </authorList>
    </citation>
    <scope>NUCLEOTIDE SEQUENCE [LARGE SCALE GENOMIC DNA]</scope>
    <source>
        <strain evidence="3">Nm69</strain>
    </source>
</reference>
<dbReference type="AlphaFoldDB" id="A0A1I4C445"/>
<evidence type="ECO:0000256" key="1">
    <source>
        <dbReference type="SAM" id="Phobius"/>
    </source>
</evidence>
<evidence type="ECO:0000313" key="2">
    <source>
        <dbReference type="EMBL" id="SFK75089.1"/>
    </source>
</evidence>
<feature type="transmembrane region" description="Helical" evidence="1">
    <location>
        <begin position="54"/>
        <end position="73"/>
    </location>
</feature>
<keyword evidence="1" id="KW-0472">Membrane</keyword>